<feature type="compositionally biased region" description="Basic and acidic residues" evidence="5">
    <location>
        <begin position="663"/>
        <end position="673"/>
    </location>
</feature>
<gene>
    <name evidence="10" type="primary">ACYP2</name>
    <name evidence="10" type="ORF">FJT64_009356</name>
</gene>
<dbReference type="InterPro" id="IPR001878">
    <property type="entry name" value="Znf_CCHC"/>
</dbReference>
<dbReference type="InterPro" id="IPR021109">
    <property type="entry name" value="Peptidase_aspartic_dom_sf"/>
</dbReference>
<evidence type="ECO:0000313" key="11">
    <source>
        <dbReference type="Proteomes" id="UP000440578"/>
    </source>
</evidence>
<dbReference type="PROSITE" id="PS50175">
    <property type="entry name" value="ASP_PROT_RETROV"/>
    <property type="match status" value="1"/>
</dbReference>
<dbReference type="Proteomes" id="UP000440578">
    <property type="component" value="Unassembled WGS sequence"/>
</dbReference>
<evidence type="ECO:0000259" key="8">
    <source>
        <dbReference type="PROSITE" id="PS50175"/>
    </source>
</evidence>
<dbReference type="OrthoDB" id="10255963at2759"/>
<reference evidence="10 11" key="1">
    <citation type="submission" date="2019-07" db="EMBL/GenBank/DDBJ databases">
        <title>Draft genome assembly of a fouling barnacle, Amphibalanus amphitrite (Darwin, 1854): The first reference genome for Thecostraca.</title>
        <authorList>
            <person name="Kim W."/>
        </authorList>
    </citation>
    <scope>NUCLEOTIDE SEQUENCE [LARGE SCALE GENOMIC DNA]</scope>
    <source>
        <strain evidence="10">SNU_AA5</strain>
        <tissue evidence="10">Soma without cirri and trophi</tissue>
    </source>
</reference>
<proteinExistence type="inferred from homology"/>
<dbReference type="InterPro" id="IPR020456">
    <property type="entry name" value="Acylphosphatase"/>
</dbReference>
<dbReference type="InterPro" id="IPR032751">
    <property type="entry name" value="Fuseless"/>
</dbReference>
<comment type="caution">
    <text evidence="3">Lacks conserved residue(s) required for the propagation of feature annotation.</text>
</comment>
<dbReference type="GO" id="GO:0006508">
    <property type="term" value="P:proteolysis"/>
    <property type="evidence" value="ECO:0007669"/>
    <property type="project" value="InterPro"/>
</dbReference>
<feature type="region of interest" description="Disordered" evidence="5">
    <location>
        <begin position="655"/>
        <end position="689"/>
    </location>
</feature>
<dbReference type="InterPro" id="IPR001792">
    <property type="entry name" value="Acylphosphatase-like_dom"/>
</dbReference>
<dbReference type="Pfam" id="PF15993">
    <property type="entry name" value="Fuseless"/>
    <property type="match status" value="1"/>
</dbReference>
<evidence type="ECO:0000256" key="3">
    <source>
        <dbReference type="PROSITE-ProRule" id="PRU00520"/>
    </source>
</evidence>
<keyword evidence="2" id="KW-0863">Zinc-finger</keyword>
<feature type="compositionally biased region" description="Basic and acidic residues" evidence="5">
    <location>
        <begin position="779"/>
        <end position="794"/>
    </location>
</feature>
<feature type="domain" description="Peptidase A2" evidence="8">
    <location>
        <begin position="493"/>
        <end position="571"/>
    </location>
</feature>
<dbReference type="PROSITE" id="PS00141">
    <property type="entry name" value="ASP_PROTEASE"/>
    <property type="match status" value="1"/>
</dbReference>
<evidence type="ECO:0000313" key="10">
    <source>
        <dbReference type="EMBL" id="KAF0292657.1"/>
    </source>
</evidence>
<keyword evidence="11" id="KW-1185">Reference proteome</keyword>
<dbReference type="InterPro" id="IPR001969">
    <property type="entry name" value="Aspartic_peptidase_AS"/>
</dbReference>
<comment type="caution">
    <text evidence="10">The sequence shown here is derived from an EMBL/GenBank/DDBJ whole genome shotgun (WGS) entry which is preliminary data.</text>
</comment>
<sequence>MDTDSGLSWFSYGMFAVAGFVVLAKLRFLNTCVALPLGLSDDYHLRTMDAFLSVVLTCISTFLWRGLWGFFDKIVLPGDPPVSTAISLGVGFVVCALSYAIQWPVVRWYRQLPFVPALTAHDLLALFGLTGVINVWRGVFLFFDVILPADMEPSLRLGSAAAVSVVSVLLLMLFRMSKNLLLCGVQRDLIGPLPFNCRCLSRLLQWLGEFRIFAVASGWDEWTVQRREALLLHCVGQEARRLYFAAAKPAQGVAPGAQEAAIPAQEEDGVKEEGQPTAAVDPVAAISAVFQRLFPETRATHSERMLFRRCYQLDRSPAVYLTELQDLSSRCAFGDLQEQLICEQFIEGCRDDRLRERLCREPALTVSRILEVAEELEVAAERQRLVGGGGATRAPTSSPAQLEIAAVTAPRKGVSPCSSCGGPHRAADPGCPARWRRCHNCQQKGHYARFCKEPPKNTKQTKRKPVRTVEVLAVTDDDRKNLWTELRVDQQPLRMLADTGSAVSILPLSIYRKQFRHLPLLPTAVRLEAYGGSSLLVQGVVQVTVQAENGNSSQVSLYVVDAGVPLLGRDLQEKLKLSVIHGATVCAIQEQMPEELPSLTGFVHRAMLGLFGFYSRFVPAYSTLVEPLRSTPHATTGLSPAELLHGRKLRTRLHAAALPTEEPQDRELRDRVQKRQKKQKRYADERRAAETPRFQVGDWVRCRLVPRPKKGRPRYSEPRRVESRLGPVSYRLDDGSRIHAERLTTARAPQQSQAELHVDQSGQPGAGQRSAVSPTSVPRRGERLEADDWRHAEDGVPLEDGQAVSLGVDRRHTEASRGPAEDGVAVSPEDAEDAREREASPPPATERQAEQQDAGVLLSPREAASVDFEVFGHVQGCGYVKFLKEKCDELGATGWVKNTKQGTICGKLQARKSQVDEIVQWMEQTGSPGSQPERCDVSNTIYLNAQDFSNFSVRF</sequence>
<dbReference type="PROSITE" id="PS50158">
    <property type="entry name" value="ZF_CCHC"/>
    <property type="match status" value="1"/>
</dbReference>
<dbReference type="Gene3D" id="3.30.70.100">
    <property type="match status" value="1"/>
</dbReference>
<feature type="domain" description="CCHC-type" evidence="7">
    <location>
        <begin position="436"/>
        <end position="453"/>
    </location>
</feature>
<dbReference type="InterPro" id="IPR001995">
    <property type="entry name" value="Peptidase_A2_cat"/>
</dbReference>
<feature type="domain" description="Acylphosphatase-like" evidence="9">
    <location>
        <begin position="865"/>
        <end position="955"/>
    </location>
</feature>
<name>A0A6A4V8R7_AMPAM</name>
<dbReference type="PANTHER" id="PTHR37984:SF9">
    <property type="entry name" value="INTEGRASE CATALYTIC DOMAIN-CONTAINING PROTEIN"/>
    <property type="match status" value="1"/>
</dbReference>
<evidence type="ECO:0000256" key="4">
    <source>
        <dbReference type="RuleBase" id="RU004168"/>
    </source>
</evidence>
<keyword evidence="2" id="KW-0862">Zinc</keyword>
<dbReference type="Gene3D" id="4.10.60.10">
    <property type="entry name" value="Zinc finger, CCHC-type"/>
    <property type="match status" value="1"/>
</dbReference>
<keyword evidence="6" id="KW-0812">Transmembrane</keyword>
<feature type="transmembrane region" description="Helical" evidence="6">
    <location>
        <begin position="83"/>
        <end position="102"/>
    </location>
</feature>
<dbReference type="EMBL" id="VIIS01001800">
    <property type="protein sequence ID" value="KAF0292657.1"/>
    <property type="molecule type" value="Genomic_DNA"/>
</dbReference>
<dbReference type="AlphaFoldDB" id="A0A6A4V8R7"/>
<keyword evidence="1" id="KW-0378">Hydrolase</keyword>
<feature type="region of interest" description="Disordered" evidence="5">
    <location>
        <begin position="745"/>
        <end position="854"/>
    </location>
</feature>
<feature type="transmembrane region" description="Helical" evidence="6">
    <location>
        <begin position="123"/>
        <end position="143"/>
    </location>
</feature>
<dbReference type="GO" id="GO:0003676">
    <property type="term" value="F:nucleic acid binding"/>
    <property type="evidence" value="ECO:0007669"/>
    <property type="project" value="InterPro"/>
</dbReference>
<evidence type="ECO:0000256" key="1">
    <source>
        <dbReference type="ARBA" id="ARBA00022801"/>
    </source>
</evidence>
<feature type="transmembrane region" description="Helical" evidence="6">
    <location>
        <begin position="6"/>
        <end position="29"/>
    </location>
</feature>
<accession>A0A6A4V8R7</accession>
<feature type="transmembrane region" description="Helical" evidence="6">
    <location>
        <begin position="50"/>
        <end position="71"/>
    </location>
</feature>
<dbReference type="Gene3D" id="2.40.70.10">
    <property type="entry name" value="Acid Proteases"/>
    <property type="match status" value="1"/>
</dbReference>
<evidence type="ECO:0000259" key="9">
    <source>
        <dbReference type="PROSITE" id="PS51160"/>
    </source>
</evidence>
<comment type="similarity">
    <text evidence="4">Belongs to the acylphosphatase family.</text>
</comment>
<evidence type="ECO:0000256" key="5">
    <source>
        <dbReference type="SAM" id="MobiDB-lite"/>
    </source>
</evidence>
<keyword evidence="2" id="KW-0479">Metal-binding</keyword>
<dbReference type="InterPro" id="IPR050951">
    <property type="entry name" value="Retrovirus_Pol_polyprotein"/>
</dbReference>
<dbReference type="InterPro" id="IPR036046">
    <property type="entry name" value="Acylphosphatase-like_dom_sf"/>
</dbReference>
<dbReference type="PROSITE" id="PS51160">
    <property type="entry name" value="ACYLPHOSPHATASE_3"/>
    <property type="match status" value="1"/>
</dbReference>
<dbReference type="PANTHER" id="PTHR37984">
    <property type="entry name" value="PROTEIN CBG26694"/>
    <property type="match status" value="1"/>
</dbReference>
<evidence type="ECO:0000256" key="2">
    <source>
        <dbReference type="PROSITE-ProRule" id="PRU00047"/>
    </source>
</evidence>
<dbReference type="SUPFAM" id="SSF54975">
    <property type="entry name" value="Acylphosphatase/BLUF domain-like"/>
    <property type="match status" value="1"/>
</dbReference>
<feature type="transmembrane region" description="Helical" evidence="6">
    <location>
        <begin position="155"/>
        <end position="174"/>
    </location>
</feature>
<dbReference type="Pfam" id="PF00708">
    <property type="entry name" value="Acylphosphatase"/>
    <property type="match status" value="1"/>
</dbReference>
<keyword evidence="6" id="KW-1133">Transmembrane helix</keyword>
<dbReference type="GO" id="GO:0004190">
    <property type="term" value="F:aspartic-type endopeptidase activity"/>
    <property type="evidence" value="ECO:0007669"/>
    <property type="project" value="InterPro"/>
</dbReference>
<dbReference type="GO" id="GO:0008270">
    <property type="term" value="F:zinc ion binding"/>
    <property type="evidence" value="ECO:0007669"/>
    <property type="project" value="UniProtKB-KW"/>
</dbReference>
<evidence type="ECO:0000259" key="7">
    <source>
        <dbReference type="PROSITE" id="PS50158"/>
    </source>
</evidence>
<dbReference type="PRINTS" id="PR00112">
    <property type="entry name" value="ACYLPHPHTASE"/>
</dbReference>
<dbReference type="GO" id="GO:0003998">
    <property type="term" value="F:acylphosphatase activity"/>
    <property type="evidence" value="ECO:0007669"/>
    <property type="project" value="InterPro"/>
</dbReference>
<protein>
    <submittedName>
        <fullName evidence="10">Acylphosphatase-2</fullName>
    </submittedName>
</protein>
<dbReference type="SUPFAM" id="SSF50630">
    <property type="entry name" value="Acid proteases"/>
    <property type="match status" value="1"/>
</dbReference>
<organism evidence="10 11">
    <name type="scientific">Amphibalanus amphitrite</name>
    <name type="common">Striped barnacle</name>
    <name type="synonym">Balanus amphitrite</name>
    <dbReference type="NCBI Taxonomy" id="1232801"/>
    <lineage>
        <taxon>Eukaryota</taxon>
        <taxon>Metazoa</taxon>
        <taxon>Ecdysozoa</taxon>
        <taxon>Arthropoda</taxon>
        <taxon>Crustacea</taxon>
        <taxon>Multicrustacea</taxon>
        <taxon>Cirripedia</taxon>
        <taxon>Thoracica</taxon>
        <taxon>Thoracicalcarea</taxon>
        <taxon>Balanomorpha</taxon>
        <taxon>Balanoidea</taxon>
        <taxon>Balanidae</taxon>
        <taxon>Amphibalaninae</taxon>
        <taxon>Amphibalanus</taxon>
    </lineage>
</organism>
<keyword evidence="6" id="KW-0472">Membrane</keyword>
<evidence type="ECO:0000256" key="6">
    <source>
        <dbReference type="SAM" id="Phobius"/>
    </source>
</evidence>